<dbReference type="GO" id="GO:0008483">
    <property type="term" value="F:transaminase activity"/>
    <property type="evidence" value="ECO:0007669"/>
    <property type="project" value="UniProtKB-KW"/>
</dbReference>
<comment type="caution">
    <text evidence="7">The sequence shown here is derived from an EMBL/GenBank/DDBJ whole genome shotgun (WGS) entry which is preliminary data.</text>
</comment>
<accession>A0A2G2X4S3</accession>
<dbReference type="STRING" id="33114.A0A2G2X4S3"/>
<dbReference type="AlphaFoldDB" id="A0A2G2X4S3"/>
<gene>
    <name evidence="7" type="ORF">CQW23_06929</name>
</gene>
<evidence type="ECO:0000256" key="1">
    <source>
        <dbReference type="ARBA" id="ARBA00001933"/>
    </source>
</evidence>
<evidence type="ECO:0000256" key="3">
    <source>
        <dbReference type="ARBA" id="ARBA00022679"/>
    </source>
</evidence>
<keyword evidence="3" id="KW-0808">Transferase</keyword>
<keyword evidence="2 7" id="KW-0032">Aminotransferase</keyword>
<dbReference type="InterPro" id="IPR015421">
    <property type="entry name" value="PyrdxlP-dep_Trfase_major"/>
</dbReference>
<evidence type="ECO:0000313" key="7">
    <source>
        <dbReference type="EMBL" id="PHT52467.1"/>
    </source>
</evidence>
<reference evidence="7 8" key="1">
    <citation type="journal article" date="2017" name="Genome Biol.">
        <title>New reference genome sequences of hot pepper reveal the massive evolution of plant disease-resistance genes by retroduplication.</title>
        <authorList>
            <person name="Kim S."/>
            <person name="Park J."/>
            <person name="Yeom S.I."/>
            <person name="Kim Y.M."/>
            <person name="Seo E."/>
            <person name="Kim K.T."/>
            <person name="Kim M.S."/>
            <person name="Lee J.M."/>
            <person name="Cheong K."/>
            <person name="Shin H.S."/>
            <person name="Kim S.B."/>
            <person name="Han K."/>
            <person name="Lee J."/>
            <person name="Park M."/>
            <person name="Lee H.A."/>
            <person name="Lee H.Y."/>
            <person name="Lee Y."/>
            <person name="Oh S."/>
            <person name="Lee J.H."/>
            <person name="Choi E."/>
            <person name="Choi E."/>
            <person name="Lee S.E."/>
            <person name="Jeon J."/>
            <person name="Kim H."/>
            <person name="Choi G."/>
            <person name="Song H."/>
            <person name="Lee J."/>
            <person name="Lee S.C."/>
            <person name="Kwon J.K."/>
            <person name="Lee H.Y."/>
            <person name="Koo N."/>
            <person name="Hong Y."/>
            <person name="Kim R.W."/>
            <person name="Kang W.H."/>
            <person name="Huh J.H."/>
            <person name="Kang B.C."/>
            <person name="Yang T.J."/>
            <person name="Lee Y.H."/>
            <person name="Bennetzen J.L."/>
            <person name="Choi D."/>
        </authorList>
    </citation>
    <scope>NUCLEOTIDE SEQUENCE [LARGE SCALE GENOMIC DNA]</scope>
    <source>
        <strain evidence="8">cv. PBC81</strain>
    </source>
</reference>
<dbReference type="OrthoDB" id="7042322at2759"/>
<dbReference type="Gene3D" id="3.40.640.10">
    <property type="entry name" value="Type I PLP-dependent aspartate aminotransferase-like (Major domain)"/>
    <property type="match status" value="1"/>
</dbReference>
<dbReference type="InterPro" id="IPR019942">
    <property type="entry name" value="DapL/ALD1"/>
</dbReference>
<organism evidence="7 8">
    <name type="scientific">Capsicum baccatum</name>
    <name type="common">Peruvian pepper</name>
    <dbReference type="NCBI Taxonomy" id="33114"/>
    <lineage>
        <taxon>Eukaryota</taxon>
        <taxon>Viridiplantae</taxon>
        <taxon>Streptophyta</taxon>
        <taxon>Embryophyta</taxon>
        <taxon>Tracheophyta</taxon>
        <taxon>Spermatophyta</taxon>
        <taxon>Magnoliopsida</taxon>
        <taxon>eudicotyledons</taxon>
        <taxon>Gunneridae</taxon>
        <taxon>Pentapetalae</taxon>
        <taxon>asterids</taxon>
        <taxon>lamiids</taxon>
        <taxon>Solanales</taxon>
        <taxon>Solanaceae</taxon>
        <taxon>Solanoideae</taxon>
        <taxon>Capsiceae</taxon>
        <taxon>Capsicum</taxon>
    </lineage>
</organism>
<reference evidence="8" key="2">
    <citation type="journal article" date="2017" name="J. Anim. Genet.">
        <title>Multiple reference genome sequences of hot pepper reveal the massive evolution of plant disease resistance genes by retroduplication.</title>
        <authorList>
            <person name="Kim S."/>
            <person name="Park J."/>
            <person name="Yeom S.-I."/>
            <person name="Kim Y.-M."/>
            <person name="Seo E."/>
            <person name="Kim K.-T."/>
            <person name="Kim M.-S."/>
            <person name="Lee J.M."/>
            <person name="Cheong K."/>
            <person name="Shin H.-S."/>
            <person name="Kim S.-B."/>
            <person name="Han K."/>
            <person name="Lee J."/>
            <person name="Park M."/>
            <person name="Lee H.-A."/>
            <person name="Lee H.-Y."/>
            <person name="Lee Y."/>
            <person name="Oh S."/>
            <person name="Lee J.H."/>
            <person name="Choi E."/>
            <person name="Choi E."/>
            <person name="Lee S.E."/>
            <person name="Jeon J."/>
            <person name="Kim H."/>
            <person name="Choi G."/>
            <person name="Song H."/>
            <person name="Lee J."/>
            <person name="Lee S.-C."/>
            <person name="Kwon J.-K."/>
            <person name="Lee H.-Y."/>
            <person name="Koo N."/>
            <person name="Hong Y."/>
            <person name="Kim R.W."/>
            <person name="Kang W.-H."/>
            <person name="Huh J.H."/>
            <person name="Kang B.-C."/>
            <person name="Yang T.-J."/>
            <person name="Lee Y.-H."/>
            <person name="Bennetzen J.L."/>
            <person name="Choi D."/>
        </authorList>
    </citation>
    <scope>NUCLEOTIDE SEQUENCE [LARGE SCALE GENOMIC DNA]</scope>
    <source>
        <strain evidence="8">cv. PBC81</strain>
    </source>
</reference>
<keyword evidence="8" id="KW-1185">Reference proteome</keyword>
<dbReference type="GO" id="GO:0030170">
    <property type="term" value="F:pyridoxal phosphate binding"/>
    <property type="evidence" value="ECO:0007669"/>
    <property type="project" value="InterPro"/>
</dbReference>
<name>A0A2G2X4S3_CAPBA</name>
<keyword evidence="4" id="KW-0663">Pyridoxal phosphate</keyword>
<evidence type="ECO:0000256" key="2">
    <source>
        <dbReference type="ARBA" id="ARBA00022576"/>
    </source>
</evidence>
<evidence type="ECO:0000256" key="5">
    <source>
        <dbReference type="SAM" id="MobiDB-lite"/>
    </source>
</evidence>
<protein>
    <submittedName>
        <fullName evidence="7">LL-diaminopimelate aminotransferase, chloroplastic</fullName>
    </submittedName>
</protein>
<dbReference type="Proteomes" id="UP000224567">
    <property type="component" value="Unassembled WGS sequence"/>
</dbReference>
<evidence type="ECO:0000256" key="4">
    <source>
        <dbReference type="ARBA" id="ARBA00022898"/>
    </source>
</evidence>
<dbReference type="EMBL" id="MLFT02000003">
    <property type="protein sequence ID" value="PHT52467.1"/>
    <property type="molecule type" value="Genomic_DNA"/>
</dbReference>
<feature type="domain" description="Aminotransferase class I/classII large" evidence="6">
    <location>
        <begin position="30"/>
        <end position="80"/>
    </location>
</feature>
<dbReference type="InterPro" id="IPR015424">
    <property type="entry name" value="PyrdxlP-dep_Trfase"/>
</dbReference>
<sequence length="142" mass="15554">MQIGCYVFLRMCPSIKEHFHLPLSLSSVPRIDIIFFYSLNNLTSAATSREQMTKLVQFAKDNGSIIVYDSAYDMYICDDSPKSIFEISGAKEGMTKFADQRLSIVAQVVSGPESNTAKDDTENGAGKSDTYSHDMTAAMGAG</sequence>
<feature type="region of interest" description="Disordered" evidence="5">
    <location>
        <begin position="113"/>
        <end position="142"/>
    </location>
</feature>
<dbReference type="Pfam" id="PF00155">
    <property type="entry name" value="Aminotran_1_2"/>
    <property type="match status" value="1"/>
</dbReference>
<evidence type="ECO:0000313" key="8">
    <source>
        <dbReference type="Proteomes" id="UP000224567"/>
    </source>
</evidence>
<dbReference type="PANTHER" id="PTHR43144">
    <property type="entry name" value="AMINOTRANSFERASE"/>
    <property type="match status" value="1"/>
</dbReference>
<comment type="cofactor">
    <cofactor evidence="1">
        <name>pyridoxal 5'-phosphate</name>
        <dbReference type="ChEBI" id="CHEBI:597326"/>
    </cofactor>
</comment>
<proteinExistence type="predicted"/>
<evidence type="ECO:0000259" key="6">
    <source>
        <dbReference type="Pfam" id="PF00155"/>
    </source>
</evidence>
<dbReference type="SUPFAM" id="SSF53383">
    <property type="entry name" value="PLP-dependent transferases"/>
    <property type="match status" value="1"/>
</dbReference>
<dbReference type="InterPro" id="IPR004839">
    <property type="entry name" value="Aminotransferase_I/II_large"/>
</dbReference>